<dbReference type="EMBL" id="PDLM01000012">
    <property type="protein sequence ID" value="RDW64649.1"/>
    <property type="molecule type" value="Genomic_DNA"/>
</dbReference>
<dbReference type="OrthoDB" id="415825at2759"/>
<dbReference type="SUPFAM" id="SSF56176">
    <property type="entry name" value="FAD-binding/transporter-associated domain-like"/>
    <property type="match status" value="1"/>
</dbReference>
<evidence type="ECO:0000256" key="5">
    <source>
        <dbReference type="ARBA" id="ARBA00023002"/>
    </source>
</evidence>
<dbReference type="GO" id="GO:0016491">
    <property type="term" value="F:oxidoreductase activity"/>
    <property type="evidence" value="ECO:0007669"/>
    <property type="project" value="UniProtKB-KW"/>
</dbReference>
<keyword evidence="4" id="KW-0274">FAD</keyword>
<evidence type="ECO:0000256" key="1">
    <source>
        <dbReference type="ARBA" id="ARBA00001974"/>
    </source>
</evidence>
<comment type="caution">
    <text evidence="7">The sequence shown here is derived from an EMBL/GenBank/DDBJ whole genome shotgun (WGS) entry which is preliminary data.</text>
</comment>
<name>A0A3D8QS59_9HELO</name>
<proteinExistence type="inferred from homology"/>
<evidence type="ECO:0000256" key="2">
    <source>
        <dbReference type="ARBA" id="ARBA00005466"/>
    </source>
</evidence>
<dbReference type="Pfam" id="PF01565">
    <property type="entry name" value="FAD_binding_4"/>
    <property type="match status" value="1"/>
</dbReference>
<sequence length="491" mass="55709">MTEISVEQPERQSLQDTLTSGLCPLLSSPELVSFPSSAEFQSSNLRFTEFERPTYVAAVRPVCEKDVVETIKYARSQSIPFAARSGHHCVTTTMGQLQNGILLDMRSIKHTKFDAEKLEVTVGGGILLDDFTKFVHSLGMEVTVGSCPTTGIIGVSFGAGLGRLQGKYGYLNDNMISCKMVLADGTVTTVSEESHTDLFWAIRGAGHNFGIALEATYRVYPQTNQGIHHSWDMGYSLDQCEELFELLNDVHHTMPPDLAIFVLWKRQFPTGEKDLILVNLVFHGCESDAMKWVSQFEALRPKVSSGKLSMSWPDLPWEACAAQNKLISRPEVWKMTPYKGMAAVNVKKFDPQVMRAFFESVKDMNTRYEAKGWFGAMFECFSHQRTREIANDATAFPWRHGGDHQIMVSATPRDIKDMKPFVEFLDEWKAKFIQVSGYGRLHQYVNYGNTTPNHDQPEALYGYEPWRLRKLRALKQRYDPDGIFSWYQPFV</sequence>
<dbReference type="InterPro" id="IPR036318">
    <property type="entry name" value="FAD-bd_PCMH-like_sf"/>
</dbReference>
<dbReference type="PANTHER" id="PTHR42973:SF9">
    <property type="entry name" value="FAD-BINDING PCMH-TYPE DOMAIN-CONTAINING PROTEIN-RELATED"/>
    <property type="match status" value="1"/>
</dbReference>
<dbReference type="InterPro" id="IPR016164">
    <property type="entry name" value="FAD-linked_Oxase-like_C"/>
</dbReference>
<dbReference type="GO" id="GO:0071949">
    <property type="term" value="F:FAD binding"/>
    <property type="evidence" value="ECO:0007669"/>
    <property type="project" value="InterPro"/>
</dbReference>
<comment type="cofactor">
    <cofactor evidence="1">
        <name>FAD</name>
        <dbReference type="ChEBI" id="CHEBI:57692"/>
    </cofactor>
</comment>
<evidence type="ECO:0000313" key="8">
    <source>
        <dbReference type="Proteomes" id="UP000256645"/>
    </source>
</evidence>
<dbReference type="PROSITE" id="PS51387">
    <property type="entry name" value="FAD_PCMH"/>
    <property type="match status" value="1"/>
</dbReference>
<keyword evidence="5" id="KW-0560">Oxidoreductase</keyword>
<dbReference type="AlphaFoldDB" id="A0A3D8QS59"/>
<dbReference type="InterPro" id="IPR016169">
    <property type="entry name" value="FAD-bd_PCMH_sub2"/>
</dbReference>
<dbReference type="InterPro" id="IPR016166">
    <property type="entry name" value="FAD-bd_PCMH"/>
</dbReference>
<dbReference type="InterPro" id="IPR006094">
    <property type="entry name" value="Oxid_FAD_bind_N"/>
</dbReference>
<keyword evidence="8" id="KW-1185">Reference proteome</keyword>
<keyword evidence="3" id="KW-0285">Flavoprotein</keyword>
<reference evidence="7 8" key="1">
    <citation type="journal article" date="2018" name="IMA Fungus">
        <title>IMA Genome-F 9: Draft genome sequence of Annulohypoxylon stygium, Aspergillus mulundensis, Berkeleyomyces basicola (syn. Thielaviopsis basicola), Ceratocystis smalleyi, two Cercospora beticola strains, Coleophoma cylindrospora, Fusarium fracticaudum, Phialophora cf. hyalina, and Morchella septimelata.</title>
        <authorList>
            <person name="Wingfield B.D."/>
            <person name="Bills G.F."/>
            <person name="Dong Y."/>
            <person name="Huang W."/>
            <person name="Nel W.J."/>
            <person name="Swalarsk-Parry B.S."/>
            <person name="Vaghefi N."/>
            <person name="Wilken P.M."/>
            <person name="An Z."/>
            <person name="de Beer Z.W."/>
            <person name="De Vos L."/>
            <person name="Chen L."/>
            <person name="Duong T.A."/>
            <person name="Gao Y."/>
            <person name="Hammerbacher A."/>
            <person name="Kikkert J.R."/>
            <person name="Li Y."/>
            <person name="Li H."/>
            <person name="Li K."/>
            <person name="Li Q."/>
            <person name="Liu X."/>
            <person name="Ma X."/>
            <person name="Naidoo K."/>
            <person name="Pethybridge S.J."/>
            <person name="Sun J."/>
            <person name="Steenkamp E.T."/>
            <person name="van der Nest M.A."/>
            <person name="van Wyk S."/>
            <person name="Wingfield M.J."/>
            <person name="Xiong C."/>
            <person name="Yue Q."/>
            <person name="Zhang X."/>
        </authorList>
    </citation>
    <scope>NUCLEOTIDE SEQUENCE [LARGE SCALE GENOMIC DNA]</scope>
    <source>
        <strain evidence="7 8">BP6252</strain>
    </source>
</reference>
<dbReference type="Proteomes" id="UP000256645">
    <property type="component" value="Unassembled WGS sequence"/>
</dbReference>
<evidence type="ECO:0000256" key="4">
    <source>
        <dbReference type="ARBA" id="ARBA00022827"/>
    </source>
</evidence>
<dbReference type="STRING" id="1849047.A0A3D8QS59"/>
<gene>
    <name evidence="7" type="ORF">BP6252_10300</name>
</gene>
<evidence type="ECO:0000313" key="7">
    <source>
        <dbReference type="EMBL" id="RDW64649.1"/>
    </source>
</evidence>
<dbReference type="Gene3D" id="3.40.462.20">
    <property type="match status" value="1"/>
</dbReference>
<accession>A0A3D8QS59</accession>
<dbReference type="PANTHER" id="PTHR42973">
    <property type="entry name" value="BINDING OXIDOREDUCTASE, PUTATIVE (AFU_ORTHOLOGUE AFUA_1G17690)-RELATED"/>
    <property type="match status" value="1"/>
</dbReference>
<organism evidence="7 8">
    <name type="scientific">Coleophoma cylindrospora</name>
    <dbReference type="NCBI Taxonomy" id="1849047"/>
    <lineage>
        <taxon>Eukaryota</taxon>
        <taxon>Fungi</taxon>
        <taxon>Dikarya</taxon>
        <taxon>Ascomycota</taxon>
        <taxon>Pezizomycotina</taxon>
        <taxon>Leotiomycetes</taxon>
        <taxon>Helotiales</taxon>
        <taxon>Dermateaceae</taxon>
        <taxon>Coleophoma</taxon>
    </lineage>
</organism>
<feature type="domain" description="FAD-binding PCMH-type" evidence="6">
    <location>
        <begin position="48"/>
        <end position="222"/>
    </location>
</feature>
<protein>
    <submittedName>
        <fullName evidence="7">FAD linked oxidase</fullName>
    </submittedName>
</protein>
<dbReference type="InterPro" id="IPR050416">
    <property type="entry name" value="FAD-linked_Oxidoreductase"/>
</dbReference>
<dbReference type="Gene3D" id="3.30.465.10">
    <property type="match status" value="1"/>
</dbReference>
<comment type="similarity">
    <text evidence="2">Belongs to the oxygen-dependent FAD-linked oxidoreductase family.</text>
</comment>
<dbReference type="SUPFAM" id="SSF55103">
    <property type="entry name" value="FAD-linked oxidases, C-terminal domain"/>
    <property type="match status" value="1"/>
</dbReference>
<evidence type="ECO:0000256" key="3">
    <source>
        <dbReference type="ARBA" id="ARBA00022630"/>
    </source>
</evidence>
<evidence type="ECO:0000259" key="6">
    <source>
        <dbReference type="PROSITE" id="PS51387"/>
    </source>
</evidence>